<evidence type="ECO:0000313" key="2">
    <source>
        <dbReference type="EMBL" id="ACV21151.1"/>
    </source>
</evidence>
<reference evidence="2 3" key="1">
    <citation type="journal article" date="2009" name="Stand. Genomic Sci.">
        <title>Complete genome sequence of Slackia heliotrinireducens type strain (RHS 1).</title>
        <authorList>
            <person name="Pukall R."/>
            <person name="Lapidus A."/>
            <person name="Nolan M."/>
            <person name="Copeland A."/>
            <person name="Glavina Del Rio T."/>
            <person name="Lucas S."/>
            <person name="Chen F."/>
            <person name="Tice H."/>
            <person name="Cheng J.F."/>
            <person name="Chertkov O."/>
            <person name="Bruce D."/>
            <person name="Goodwin L."/>
            <person name="Kuske C."/>
            <person name="Brettin T."/>
            <person name="Detter J.C."/>
            <person name="Han C."/>
            <person name="Pitluck S."/>
            <person name="Pati A."/>
            <person name="Mavrommatis K."/>
            <person name="Ivanova N."/>
            <person name="Ovchinnikova G."/>
            <person name="Chen A."/>
            <person name="Palaniappan K."/>
            <person name="Schneider S."/>
            <person name="Rohde M."/>
            <person name="Chain P."/>
            <person name="D'haeseleer P."/>
            <person name="Goker M."/>
            <person name="Bristow J."/>
            <person name="Eisen J.A."/>
            <person name="Markowitz V."/>
            <person name="Kyrpides N.C."/>
            <person name="Klenk H.P."/>
            <person name="Hugenholtz P."/>
        </authorList>
    </citation>
    <scope>NUCLEOTIDE SEQUENCE [LARGE SCALE GENOMIC DNA]</scope>
    <source>
        <strain evidence="3">ATCC 29202 / DSM 20476 / NCTC 11029 / RHS 1</strain>
    </source>
</reference>
<protein>
    <submittedName>
        <fullName evidence="2">Uncharacterized conserved protein</fullName>
    </submittedName>
</protein>
<dbReference type="HOGENOM" id="CLU_080344_1_1_11"/>
<dbReference type="RefSeq" id="WP_012797262.1">
    <property type="nucleotide sequence ID" value="NC_013165.1"/>
</dbReference>
<dbReference type="PANTHER" id="PTHR34387">
    <property type="entry name" value="SLR1258 PROTEIN"/>
    <property type="match status" value="1"/>
</dbReference>
<dbReference type="InterPro" id="IPR052022">
    <property type="entry name" value="26kDa_periplasmic_antigen"/>
</dbReference>
<organism evidence="2 3">
    <name type="scientific">Slackia heliotrinireducens (strain ATCC 29202 / DSM 20476 / NCTC 11029 / RHS 1)</name>
    <name type="common">Peptococcus heliotrinreducens</name>
    <dbReference type="NCBI Taxonomy" id="471855"/>
    <lineage>
        <taxon>Bacteria</taxon>
        <taxon>Bacillati</taxon>
        <taxon>Actinomycetota</taxon>
        <taxon>Coriobacteriia</taxon>
        <taxon>Eggerthellales</taxon>
        <taxon>Eggerthellaceae</taxon>
        <taxon>Slackia</taxon>
    </lineage>
</organism>
<proteinExistence type="predicted"/>
<evidence type="ECO:0000313" key="3">
    <source>
        <dbReference type="Proteomes" id="UP000002026"/>
    </source>
</evidence>
<gene>
    <name evidence="2" type="ordered locus">Shel_00770</name>
</gene>
<sequence length="255" mass="25984">MGAKVLKALVFGATAALAMALAACTQAPAAGPTSVVVSETGSAITVTAQSEVKAVPDKASIGLSIVVQADTSEEAQAQAAEASNAVTAQLKAAGIDEKDIQTDWTNLSPIYNYNYDAKTGEDVETIIGYESDTHIVVSGLEVDAVGDVMQMAVEAGATGVDGPSYYCSDYDAAYQEALAAAMEASREKAQVVADAGNVGLGQVINVVEGQQDMGMKYASTGVYAEEAAADMEGSMDVQAGEVTVTAQVTVSYAIA</sequence>
<dbReference type="InterPro" id="IPR007497">
    <property type="entry name" value="SIMPL/DUF541"/>
</dbReference>
<feature type="chain" id="PRO_5002980587" evidence="1">
    <location>
        <begin position="30"/>
        <end position="255"/>
    </location>
</feature>
<dbReference type="AlphaFoldDB" id="C7N0S3"/>
<dbReference type="PROSITE" id="PS51257">
    <property type="entry name" value="PROKAR_LIPOPROTEIN"/>
    <property type="match status" value="1"/>
</dbReference>
<keyword evidence="3" id="KW-1185">Reference proteome</keyword>
<dbReference type="STRING" id="471855.Shel_00770"/>
<dbReference type="KEGG" id="shi:Shel_00770"/>
<keyword evidence="1" id="KW-0732">Signal</keyword>
<name>C7N0S3_SLAHD</name>
<dbReference type="Proteomes" id="UP000002026">
    <property type="component" value="Chromosome"/>
</dbReference>
<dbReference type="eggNOG" id="COG2968">
    <property type="taxonomic scope" value="Bacteria"/>
</dbReference>
<dbReference type="GO" id="GO:0006974">
    <property type="term" value="P:DNA damage response"/>
    <property type="evidence" value="ECO:0007669"/>
    <property type="project" value="TreeGrafter"/>
</dbReference>
<dbReference type="Gene3D" id="3.30.110.170">
    <property type="entry name" value="Protein of unknown function (DUF541), domain 1"/>
    <property type="match status" value="1"/>
</dbReference>
<dbReference type="Gene3D" id="3.30.70.2970">
    <property type="entry name" value="Protein of unknown function (DUF541), domain 2"/>
    <property type="match status" value="1"/>
</dbReference>
<dbReference type="EMBL" id="CP001684">
    <property type="protein sequence ID" value="ACV21151.1"/>
    <property type="molecule type" value="Genomic_DNA"/>
</dbReference>
<dbReference type="Pfam" id="PF04402">
    <property type="entry name" value="SIMPL"/>
    <property type="match status" value="1"/>
</dbReference>
<feature type="signal peptide" evidence="1">
    <location>
        <begin position="1"/>
        <end position="29"/>
    </location>
</feature>
<evidence type="ECO:0000256" key="1">
    <source>
        <dbReference type="SAM" id="SignalP"/>
    </source>
</evidence>
<accession>C7N0S3</accession>
<dbReference type="PANTHER" id="PTHR34387:SF1">
    <property type="entry name" value="PERIPLASMIC IMMUNOGENIC PROTEIN"/>
    <property type="match status" value="1"/>
</dbReference>